<dbReference type="InParanoid" id="D3AW92"/>
<proteinExistence type="predicted"/>
<gene>
    <name evidence="2" type="ORF">PPL_00366</name>
</gene>
<dbReference type="GeneID" id="31355900"/>
<dbReference type="AlphaFoldDB" id="D3AW92"/>
<feature type="domain" description="LUD" evidence="1">
    <location>
        <begin position="30"/>
        <end position="160"/>
    </location>
</feature>
<evidence type="ECO:0000259" key="1">
    <source>
        <dbReference type="Pfam" id="PF02589"/>
    </source>
</evidence>
<dbReference type="PANTHER" id="PTHR36179">
    <property type="entry name" value="LUD_DOM DOMAIN-CONTAINING PROTEIN"/>
    <property type="match status" value="1"/>
</dbReference>
<keyword evidence="3" id="KW-1185">Reference proteome</keyword>
<dbReference type="PANTHER" id="PTHR36179:SF2">
    <property type="entry name" value="LUD DOMAIN-CONTAINING PROTEIN"/>
    <property type="match status" value="1"/>
</dbReference>
<reference evidence="2 3" key="1">
    <citation type="journal article" date="2011" name="Genome Res.">
        <title>Phylogeny-wide analysis of social amoeba genomes highlights ancient origins for complex intercellular communication.</title>
        <authorList>
            <person name="Heidel A.J."/>
            <person name="Lawal H.M."/>
            <person name="Felder M."/>
            <person name="Schilde C."/>
            <person name="Helps N.R."/>
            <person name="Tunggal B."/>
            <person name="Rivero F."/>
            <person name="John U."/>
            <person name="Schleicher M."/>
            <person name="Eichinger L."/>
            <person name="Platzer M."/>
            <person name="Noegel A.A."/>
            <person name="Schaap P."/>
            <person name="Gloeckner G."/>
        </authorList>
    </citation>
    <scope>NUCLEOTIDE SEQUENCE [LARGE SCALE GENOMIC DNA]</scope>
    <source>
        <strain evidence="3">ATCC 26659 / Pp 5 / PN500</strain>
    </source>
</reference>
<dbReference type="InterPro" id="IPR003741">
    <property type="entry name" value="LUD_dom"/>
</dbReference>
<dbReference type="OMA" id="PCYINGS"/>
<evidence type="ECO:0000313" key="3">
    <source>
        <dbReference type="Proteomes" id="UP000001396"/>
    </source>
</evidence>
<sequence length="173" mass="19506">MLRFDQLFEQEKDFKVDTKRFRNLAPTNLIDETVKNLKQNKFDVTVVDDAQAALEFLEKNIPENVTLMSGGSVTLDEIGFKNYQFTTDKFKNLHADILKEKDPLKADYLRRKALSADYFLSSVSAISKDGKLFVVDASGTRCGGFLTAAKKFKVAVGGMNRTHILIIKKVLGY</sequence>
<name>D3AW92_HETP5</name>
<dbReference type="RefSeq" id="XP_020438670.1">
    <property type="nucleotide sequence ID" value="XM_020571396.1"/>
</dbReference>
<evidence type="ECO:0000313" key="2">
    <source>
        <dbReference type="EMBL" id="EFA86565.1"/>
    </source>
</evidence>
<protein>
    <recommendedName>
        <fullName evidence="1">LUD domain-containing protein</fullName>
    </recommendedName>
</protein>
<dbReference type="Proteomes" id="UP000001396">
    <property type="component" value="Unassembled WGS sequence"/>
</dbReference>
<organism evidence="2 3">
    <name type="scientific">Heterostelium pallidum (strain ATCC 26659 / Pp 5 / PN500)</name>
    <name type="common">Cellular slime mold</name>
    <name type="synonym">Polysphondylium pallidum</name>
    <dbReference type="NCBI Taxonomy" id="670386"/>
    <lineage>
        <taxon>Eukaryota</taxon>
        <taxon>Amoebozoa</taxon>
        <taxon>Evosea</taxon>
        <taxon>Eumycetozoa</taxon>
        <taxon>Dictyostelia</taxon>
        <taxon>Acytosteliales</taxon>
        <taxon>Acytosteliaceae</taxon>
        <taxon>Heterostelium</taxon>
    </lineage>
</organism>
<comment type="caution">
    <text evidence="2">The sequence shown here is derived from an EMBL/GenBank/DDBJ whole genome shotgun (WGS) entry which is preliminary data.</text>
</comment>
<accession>D3AW92</accession>
<dbReference type="Pfam" id="PF02589">
    <property type="entry name" value="LUD_dom"/>
    <property type="match status" value="1"/>
</dbReference>
<dbReference type="EMBL" id="ADBJ01000002">
    <property type="protein sequence ID" value="EFA86565.1"/>
    <property type="molecule type" value="Genomic_DNA"/>
</dbReference>